<dbReference type="RefSeq" id="XP_066720356.1">
    <property type="nucleotide sequence ID" value="XM_066854501.1"/>
</dbReference>
<name>A0ABR1W714_9PEZI</name>
<dbReference type="Pfam" id="PF00179">
    <property type="entry name" value="UQ_con"/>
    <property type="match status" value="1"/>
</dbReference>
<proteinExistence type="predicted"/>
<dbReference type="GeneID" id="92087564"/>
<protein>
    <recommendedName>
        <fullName evidence="3">UBC core domain-containing protein</fullName>
    </recommendedName>
</protein>
<dbReference type="InterPro" id="IPR000608">
    <property type="entry name" value="UBC"/>
</dbReference>
<evidence type="ECO:0000259" key="3">
    <source>
        <dbReference type="PROSITE" id="PS50127"/>
    </source>
</evidence>
<evidence type="ECO:0000313" key="4">
    <source>
        <dbReference type="EMBL" id="KAK8079285.1"/>
    </source>
</evidence>
<dbReference type="InterPro" id="IPR016135">
    <property type="entry name" value="UBQ-conjugating_enzyme/RWD"/>
</dbReference>
<evidence type="ECO:0000256" key="1">
    <source>
        <dbReference type="ARBA" id="ARBA00022679"/>
    </source>
</evidence>
<dbReference type="PROSITE" id="PS50127">
    <property type="entry name" value="UBC_2"/>
    <property type="match status" value="1"/>
</dbReference>
<dbReference type="PANTHER" id="PTHR46116:SF15">
    <property type="entry name" value="(E3-INDEPENDENT) E2 UBIQUITIN-CONJUGATING ENZYME"/>
    <property type="match status" value="1"/>
</dbReference>
<organism evidence="4 5">
    <name type="scientific">Apiospora phragmitis</name>
    <dbReference type="NCBI Taxonomy" id="2905665"/>
    <lineage>
        <taxon>Eukaryota</taxon>
        <taxon>Fungi</taxon>
        <taxon>Dikarya</taxon>
        <taxon>Ascomycota</taxon>
        <taxon>Pezizomycotina</taxon>
        <taxon>Sordariomycetes</taxon>
        <taxon>Xylariomycetidae</taxon>
        <taxon>Amphisphaeriales</taxon>
        <taxon>Apiosporaceae</taxon>
        <taxon>Apiospora</taxon>
    </lineage>
</organism>
<dbReference type="SMART" id="SM00212">
    <property type="entry name" value="UBCc"/>
    <property type="match status" value="1"/>
</dbReference>
<evidence type="ECO:0000256" key="2">
    <source>
        <dbReference type="ARBA" id="ARBA00022786"/>
    </source>
</evidence>
<keyword evidence="5" id="KW-1185">Reference proteome</keyword>
<dbReference type="SUPFAM" id="SSF54495">
    <property type="entry name" value="UBC-like"/>
    <property type="match status" value="1"/>
</dbReference>
<evidence type="ECO:0000313" key="5">
    <source>
        <dbReference type="Proteomes" id="UP001480595"/>
    </source>
</evidence>
<sequence>MQSWDSRVVKIAQSYREKPLLIAELRINPIRVQSFGDYHRENALAEIPDAEVLNLHYYKSAAEKVAKGSPPRQRMKRVVREIMILQTSLPEGIFVRHGGSRPDVLKVLIIGPQGTPYEDGFFLFDMFLPLDFPQKPPSLRLRTATPHTSFFSGFSGFNPNLYVDGHREPWRPEQSTLLQVLVSVQAMILCPNPYYNEPHRTQNDAESAKYNKKVREMTVDAAIIPWVRATAREHGGHVSRAAAATGSTTSQSNFSPLWKDVAVKYFVKDSKYRKH</sequence>
<dbReference type="Gene3D" id="3.10.110.10">
    <property type="entry name" value="Ubiquitin Conjugating Enzyme"/>
    <property type="match status" value="1"/>
</dbReference>
<dbReference type="Proteomes" id="UP001480595">
    <property type="component" value="Unassembled WGS sequence"/>
</dbReference>
<accession>A0ABR1W714</accession>
<dbReference type="EMBL" id="JAQQWL010000003">
    <property type="protein sequence ID" value="KAK8079285.1"/>
    <property type="molecule type" value="Genomic_DNA"/>
</dbReference>
<keyword evidence="2" id="KW-0833">Ubl conjugation pathway</keyword>
<reference evidence="4 5" key="1">
    <citation type="submission" date="2023-01" db="EMBL/GenBank/DDBJ databases">
        <title>Analysis of 21 Apiospora genomes using comparative genomics revels a genus with tremendous synthesis potential of carbohydrate active enzymes and secondary metabolites.</title>
        <authorList>
            <person name="Sorensen T."/>
        </authorList>
    </citation>
    <scope>NUCLEOTIDE SEQUENCE [LARGE SCALE GENOMIC DNA]</scope>
    <source>
        <strain evidence="4 5">CBS 135458</strain>
    </source>
</reference>
<gene>
    <name evidence="4" type="ORF">PG994_003092</name>
</gene>
<keyword evidence="1" id="KW-0808">Transferase</keyword>
<dbReference type="PANTHER" id="PTHR46116">
    <property type="entry name" value="(E3-INDEPENDENT) E2 UBIQUITIN-CONJUGATING ENZYME"/>
    <property type="match status" value="1"/>
</dbReference>
<feature type="domain" description="UBC core" evidence="3">
    <location>
        <begin position="73"/>
        <end position="232"/>
    </location>
</feature>
<comment type="caution">
    <text evidence="4">The sequence shown here is derived from an EMBL/GenBank/DDBJ whole genome shotgun (WGS) entry which is preliminary data.</text>
</comment>